<dbReference type="InterPro" id="IPR052519">
    <property type="entry name" value="Euk-type_GlcNAc_Kinase"/>
</dbReference>
<dbReference type="Proteomes" id="UP000187412">
    <property type="component" value="Unassembled WGS sequence"/>
</dbReference>
<dbReference type="CDD" id="cd24007">
    <property type="entry name" value="ASKHA_NBD_eukNAGK-like"/>
    <property type="match status" value="1"/>
</dbReference>
<sequence>MNYYLGIDAGGSKTIAVITDESGTIISSGMSGCGNHQVNVELARTSITESVDQALQGARLSRSDIAFASFGLAGADREADYVVLRPMIKALGFANYEIVCDTVIGLRAGTRQPYGVVLICGTGTNCLGISPEGQELQCGGFGYAFGDFGGGSELAVEVFRSVIRSWEGREERTLLTEAVLGTLGYDSVESLFHDYLDHGRHIPVDLTKLLFPAADQGDRVALRILQQQGLELGLSARAVIEKLGMEEATLDVVLVGSVLTRNGGKYMAPAITGQLTKGCTIRVLRIEPVGGAILRAMEKSGLTIADKVYEALEQQLSIEGVNTAWVKA</sequence>
<feature type="domain" description="ATPase BadF/BadG/BcrA/BcrD type" evidence="1">
    <location>
        <begin position="5"/>
        <end position="293"/>
    </location>
</feature>
<name>A0ABX3HJL5_PAEBO</name>
<comment type="caution">
    <text evidence="2">The sequence shown here is derived from an EMBL/GenBank/DDBJ whole genome shotgun (WGS) entry which is preliminary data.</text>
</comment>
<dbReference type="InterPro" id="IPR043129">
    <property type="entry name" value="ATPase_NBD"/>
</dbReference>
<reference evidence="2 3" key="1">
    <citation type="submission" date="2016-10" db="EMBL/GenBank/DDBJ databases">
        <title>Paenibacillus species isolates.</title>
        <authorList>
            <person name="Beno S.M."/>
        </authorList>
    </citation>
    <scope>NUCLEOTIDE SEQUENCE [LARGE SCALE GENOMIC DNA]</scope>
    <source>
        <strain evidence="2 3">FSL H7-0744</strain>
    </source>
</reference>
<dbReference type="RefSeq" id="WP_076110142.1">
    <property type="nucleotide sequence ID" value="NZ_MPTB01000008.1"/>
</dbReference>
<keyword evidence="3" id="KW-1185">Reference proteome</keyword>
<evidence type="ECO:0000313" key="2">
    <source>
        <dbReference type="EMBL" id="OMD49987.1"/>
    </source>
</evidence>
<gene>
    <name evidence="2" type="ORF">BSK56_08580</name>
</gene>
<protein>
    <submittedName>
        <fullName evidence="2">ATPase</fullName>
    </submittedName>
</protein>
<evidence type="ECO:0000259" key="1">
    <source>
        <dbReference type="Pfam" id="PF01869"/>
    </source>
</evidence>
<dbReference type="EMBL" id="MPTB01000008">
    <property type="protein sequence ID" value="OMD49987.1"/>
    <property type="molecule type" value="Genomic_DNA"/>
</dbReference>
<dbReference type="InterPro" id="IPR002731">
    <property type="entry name" value="ATPase_BadF"/>
</dbReference>
<dbReference type="PANTHER" id="PTHR43190:SF3">
    <property type="entry name" value="N-ACETYL-D-GLUCOSAMINE KINASE"/>
    <property type="match status" value="1"/>
</dbReference>
<dbReference type="SUPFAM" id="SSF53067">
    <property type="entry name" value="Actin-like ATPase domain"/>
    <property type="match status" value="2"/>
</dbReference>
<proteinExistence type="predicted"/>
<dbReference type="Pfam" id="PF01869">
    <property type="entry name" value="BcrAD_BadFG"/>
    <property type="match status" value="1"/>
</dbReference>
<evidence type="ECO:0000313" key="3">
    <source>
        <dbReference type="Proteomes" id="UP000187412"/>
    </source>
</evidence>
<dbReference type="Gene3D" id="3.30.420.40">
    <property type="match status" value="2"/>
</dbReference>
<organism evidence="2 3">
    <name type="scientific">Paenibacillus borealis</name>
    <dbReference type="NCBI Taxonomy" id="160799"/>
    <lineage>
        <taxon>Bacteria</taxon>
        <taxon>Bacillati</taxon>
        <taxon>Bacillota</taxon>
        <taxon>Bacilli</taxon>
        <taxon>Bacillales</taxon>
        <taxon>Paenibacillaceae</taxon>
        <taxon>Paenibacillus</taxon>
    </lineage>
</organism>
<dbReference type="PANTHER" id="PTHR43190">
    <property type="entry name" value="N-ACETYL-D-GLUCOSAMINE KINASE"/>
    <property type="match status" value="1"/>
</dbReference>
<accession>A0ABX3HJL5</accession>